<feature type="domain" description="CENP-V/GFA" evidence="4">
    <location>
        <begin position="3"/>
        <end position="117"/>
    </location>
</feature>
<organism evidence="5 6">
    <name type="scientific">Pseudobdellovibrio exovorus JSS</name>
    <dbReference type="NCBI Taxonomy" id="1184267"/>
    <lineage>
        <taxon>Bacteria</taxon>
        <taxon>Pseudomonadati</taxon>
        <taxon>Bdellovibrionota</taxon>
        <taxon>Bdellovibrionia</taxon>
        <taxon>Bdellovibrionales</taxon>
        <taxon>Pseudobdellovibrionaceae</taxon>
        <taxon>Pseudobdellovibrio</taxon>
    </lineage>
</organism>
<dbReference type="EMBL" id="CP003537">
    <property type="protein sequence ID" value="AGH94519.1"/>
    <property type="molecule type" value="Genomic_DNA"/>
</dbReference>
<keyword evidence="3" id="KW-0862">Zinc</keyword>
<dbReference type="PATRIC" id="fig|1184267.3.peg.300"/>
<dbReference type="GO" id="GO:0016846">
    <property type="term" value="F:carbon-sulfur lyase activity"/>
    <property type="evidence" value="ECO:0007669"/>
    <property type="project" value="InterPro"/>
</dbReference>
<dbReference type="PANTHER" id="PTHR28620">
    <property type="entry name" value="CENTROMERE PROTEIN V"/>
    <property type="match status" value="1"/>
</dbReference>
<evidence type="ECO:0000256" key="2">
    <source>
        <dbReference type="ARBA" id="ARBA00022723"/>
    </source>
</evidence>
<dbReference type="Gene3D" id="2.170.150.70">
    <property type="match status" value="1"/>
</dbReference>
<dbReference type="Pfam" id="PF04828">
    <property type="entry name" value="GFA"/>
    <property type="match status" value="1"/>
</dbReference>
<gene>
    <name evidence="5" type="ORF">A11Q_299</name>
</gene>
<keyword evidence="6" id="KW-1185">Reference proteome</keyword>
<accession>M4VN69</accession>
<evidence type="ECO:0000313" key="6">
    <source>
        <dbReference type="Proteomes" id="UP000012040"/>
    </source>
</evidence>
<dbReference type="PANTHER" id="PTHR28620:SF1">
    <property type="entry name" value="CENP-V_GFA DOMAIN-CONTAINING PROTEIN"/>
    <property type="match status" value="1"/>
</dbReference>
<evidence type="ECO:0000256" key="3">
    <source>
        <dbReference type="ARBA" id="ARBA00022833"/>
    </source>
</evidence>
<dbReference type="eggNOG" id="COG3791">
    <property type="taxonomic scope" value="Bacteria"/>
</dbReference>
<protein>
    <recommendedName>
        <fullName evidence="4">CENP-V/GFA domain-containing protein</fullName>
    </recommendedName>
</protein>
<dbReference type="STRING" id="1184267.A11Q_299"/>
<reference evidence="5 6" key="1">
    <citation type="journal article" date="2013" name="ISME J.">
        <title>By their genes ye shall know them: genomic signatures of predatory bacteria.</title>
        <authorList>
            <person name="Pasternak Z."/>
            <person name="Pietrokovski S."/>
            <person name="Rotem O."/>
            <person name="Gophna U."/>
            <person name="Lurie-Weinberger M.N."/>
            <person name="Jurkevitch E."/>
        </authorList>
    </citation>
    <scope>NUCLEOTIDE SEQUENCE [LARGE SCALE GENOMIC DNA]</scope>
    <source>
        <strain evidence="5 6">JSS</strain>
    </source>
</reference>
<name>M4VN69_9BACT</name>
<dbReference type="KEGG" id="bex:A11Q_299"/>
<dbReference type="GO" id="GO:0046872">
    <property type="term" value="F:metal ion binding"/>
    <property type="evidence" value="ECO:0007669"/>
    <property type="project" value="UniProtKB-KW"/>
</dbReference>
<dbReference type="RefSeq" id="WP_015469009.1">
    <property type="nucleotide sequence ID" value="NC_020813.1"/>
</dbReference>
<sequence length="117" mass="12854">MKQKGSCHCGKVSFEVELDLNSEPALICNCSMCQRKGTALRFVPDSQFQLLSGEGQMTDYQFGKKTIHHLFCSTCGVTAFASGQMPDGTKIKAINVRCLENVDMGKLQTHSVDGKNF</sequence>
<dbReference type="InterPro" id="IPR006913">
    <property type="entry name" value="CENP-V/GFA"/>
</dbReference>
<comment type="similarity">
    <text evidence="1">Belongs to the Gfa family.</text>
</comment>
<evidence type="ECO:0000313" key="5">
    <source>
        <dbReference type="EMBL" id="AGH94519.1"/>
    </source>
</evidence>
<dbReference type="AlphaFoldDB" id="M4VN69"/>
<proteinExistence type="inferred from homology"/>
<evidence type="ECO:0000256" key="1">
    <source>
        <dbReference type="ARBA" id="ARBA00005495"/>
    </source>
</evidence>
<dbReference type="SUPFAM" id="SSF51316">
    <property type="entry name" value="Mss4-like"/>
    <property type="match status" value="1"/>
</dbReference>
<keyword evidence="2" id="KW-0479">Metal-binding</keyword>
<dbReference type="InterPro" id="IPR011057">
    <property type="entry name" value="Mss4-like_sf"/>
</dbReference>
<dbReference type="Proteomes" id="UP000012040">
    <property type="component" value="Chromosome"/>
</dbReference>
<dbReference type="InterPro" id="IPR052355">
    <property type="entry name" value="CENP-V-like"/>
</dbReference>
<dbReference type="PROSITE" id="PS51891">
    <property type="entry name" value="CENP_V_GFA"/>
    <property type="match status" value="1"/>
</dbReference>
<dbReference type="HOGENOM" id="CLU_055491_7_4_7"/>
<evidence type="ECO:0000259" key="4">
    <source>
        <dbReference type="PROSITE" id="PS51891"/>
    </source>
</evidence>
<dbReference type="OrthoDB" id="4188830at2"/>